<sequence>MNLRGKLAIAFAAVGGGAAVLVGVLGYHTASQRISAELDRSLLSTAAQVSAGAVQLLAPSPLTRRPGDDDHDEAQPMVAQSIAPDGTVRHVGGRPVALPVSAADRELSSGTRYADATVGPDDYRVLTVALGPGRGALQLGIDVDETRHVLGDLAERMTWVSLAVLAGAALAGWLLARQITLRLVRLTRLTEEVSAGSRPGLGVPDRGRDEVGRLTASFAGMLDRLARAREDQERLVQDAAHELRTPLTSLRTNASVLRRFGELSPDARNRLLADVDGETRELTHLVTELVELATGQYDDEPVAPVELSEPAERAAARVRRRSGRAIAVDADSTTVPGRPKALERAMTNLLENAVKFSSGPVELRVRDGQVEVLDRGPGIADEDAGRVFDRFYRADGARALPGSGLGLSIVREVAHSHGGEVFAGPRDGGGAVVGFTVALT</sequence>
<dbReference type="SMART" id="SM00387">
    <property type="entry name" value="HATPase_c"/>
    <property type="match status" value="1"/>
</dbReference>
<dbReference type="InterPro" id="IPR003594">
    <property type="entry name" value="HATPase_dom"/>
</dbReference>
<comment type="subcellular location">
    <subcellularLocation>
        <location evidence="2">Cell membrane</location>
    </subcellularLocation>
</comment>
<evidence type="ECO:0000256" key="7">
    <source>
        <dbReference type="ARBA" id="ARBA00022777"/>
    </source>
</evidence>
<evidence type="ECO:0000256" key="10">
    <source>
        <dbReference type="ARBA" id="ARBA00023136"/>
    </source>
</evidence>
<comment type="catalytic activity">
    <reaction evidence="1">
        <text>ATP + protein L-histidine = ADP + protein N-phospho-L-histidine.</text>
        <dbReference type="EC" id="2.7.13.3"/>
    </reaction>
</comment>
<dbReference type="CDD" id="cd06225">
    <property type="entry name" value="HAMP"/>
    <property type="match status" value="1"/>
</dbReference>
<dbReference type="RefSeq" id="WP_183124098.1">
    <property type="nucleotide sequence ID" value="NZ_JACJHR010000017.1"/>
</dbReference>
<keyword evidence="6" id="KW-0812">Transmembrane</keyword>
<dbReference type="Pfam" id="PF00672">
    <property type="entry name" value="HAMP"/>
    <property type="match status" value="1"/>
</dbReference>
<dbReference type="Gene3D" id="1.10.287.130">
    <property type="match status" value="1"/>
</dbReference>
<dbReference type="InterPro" id="IPR036097">
    <property type="entry name" value="HisK_dim/P_sf"/>
</dbReference>
<dbReference type="PANTHER" id="PTHR45436:SF5">
    <property type="entry name" value="SENSOR HISTIDINE KINASE TRCS"/>
    <property type="match status" value="1"/>
</dbReference>
<dbReference type="InterPro" id="IPR005467">
    <property type="entry name" value="His_kinase_dom"/>
</dbReference>
<comment type="caution">
    <text evidence="13">The sequence shown here is derived from an EMBL/GenBank/DDBJ whole genome shotgun (WGS) entry which is preliminary data.</text>
</comment>
<dbReference type="InterPro" id="IPR036890">
    <property type="entry name" value="HATPase_C_sf"/>
</dbReference>
<evidence type="ECO:0000256" key="1">
    <source>
        <dbReference type="ARBA" id="ARBA00000085"/>
    </source>
</evidence>
<evidence type="ECO:0000256" key="8">
    <source>
        <dbReference type="ARBA" id="ARBA00022989"/>
    </source>
</evidence>
<gene>
    <name evidence="13" type="ORF">H5411_14680</name>
</gene>
<dbReference type="Gene3D" id="6.10.340.10">
    <property type="match status" value="1"/>
</dbReference>
<evidence type="ECO:0000256" key="4">
    <source>
        <dbReference type="ARBA" id="ARBA00022553"/>
    </source>
</evidence>
<evidence type="ECO:0000256" key="6">
    <source>
        <dbReference type="ARBA" id="ARBA00022692"/>
    </source>
</evidence>
<dbReference type="Gene3D" id="3.30.565.10">
    <property type="entry name" value="Histidine kinase-like ATPase, C-terminal domain"/>
    <property type="match status" value="1"/>
</dbReference>
<evidence type="ECO:0000256" key="2">
    <source>
        <dbReference type="ARBA" id="ARBA00004236"/>
    </source>
</evidence>
<evidence type="ECO:0000256" key="9">
    <source>
        <dbReference type="ARBA" id="ARBA00023012"/>
    </source>
</evidence>
<evidence type="ECO:0000313" key="13">
    <source>
        <dbReference type="EMBL" id="MBB2500366.1"/>
    </source>
</evidence>
<name>A0A8E1VXX4_9PSEU</name>
<dbReference type="SUPFAM" id="SSF47384">
    <property type="entry name" value="Homodimeric domain of signal transducing histidine kinase"/>
    <property type="match status" value="1"/>
</dbReference>
<evidence type="ECO:0000259" key="12">
    <source>
        <dbReference type="PROSITE" id="PS50885"/>
    </source>
</evidence>
<dbReference type="GO" id="GO:0000155">
    <property type="term" value="F:phosphorelay sensor kinase activity"/>
    <property type="evidence" value="ECO:0007669"/>
    <property type="project" value="InterPro"/>
</dbReference>
<dbReference type="SUPFAM" id="SSF55874">
    <property type="entry name" value="ATPase domain of HSP90 chaperone/DNA topoisomerase II/histidine kinase"/>
    <property type="match status" value="1"/>
</dbReference>
<keyword evidence="5" id="KW-0808">Transferase</keyword>
<dbReference type="SMART" id="SM00388">
    <property type="entry name" value="HisKA"/>
    <property type="match status" value="1"/>
</dbReference>
<keyword evidence="8" id="KW-1133">Transmembrane helix</keyword>
<protein>
    <recommendedName>
        <fullName evidence="3">histidine kinase</fullName>
        <ecNumber evidence="3">2.7.13.3</ecNumber>
    </recommendedName>
</protein>
<evidence type="ECO:0000313" key="14">
    <source>
        <dbReference type="Proteomes" id="UP000550260"/>
    </source>
</evidence>
<evidence type="ECO:0000256" key="3">
    <source>
        <dbReference type="ARBA" id="ARBA00012438"/>
    </source>
</evidence>
<evidence type="ECO:0000256" key="5">
    <source>
        <dbReference type="ARBA" id="ARBA00022679"/>
    </source>
</evidence>
<dbReference type="InterPro" id="IPR050428">
    <property type="entry name" value="TCS_sensor_his_kinase"/>
</dbReference>
<dbReference type="PANTHER" id="PTHR45436">
    <property type="entry name" value="SENSOR HISTIDINE KINASE YKOH"/>
    <property type="match status" value="1"/>
</dbReference>
<dbReference type="InterPro" id="IPR004358">
    <property type="entry name" value="Sig_transdc_His_kin-like_C"/>
</dbReference>
<dbReference type="PRINTS" id="PR00344">
    <property type="entry name" value="BCTRLSENSOR"/>
</dbReference>
<dbReference type="PROSITE" id="PS50885">
    <property type="entry name" value="HAMP"/>
    <property type="match status" value="1"/>
</dbReference>
<feature type="domain" description="Histidine kinase" evidence="11">
    <location>
        <begin position="238"/>
        <end position="440"/>
    </location>
</feature>
<reference evidence="13 14" key="1">
    <citation type="submission" date="2020-08" db="EMBL/GenBank/DDBJ databases">
        <title>Amycolatopsis echigonensis JCM 21831.</title>
        <authorList>
            <person name="Tedsree N."/>
            <person name="Kuncharoen N."/>
            <person name="Likhitwitayawuid K."/>
            <person name="Tanasupawat S."/>
        </authorList>
    </citation>
    <scope>NUCLEOTIDE SEQUENCE [LARGE SCALE GENOMIC DNA]</scope>
    <source>
        <strain evidence="13 14">JCM 21831</strain>
    </source>
</reference>
<keyword evidence="7 13" id="KW-0418">Kinase</keyword>
<keyword evidence="4" id="KW-0597">Phosphoprotein</keyword>
<dbReference type="Proteomes" id="UP000550260">
    <property type="component" value="Unassembled WGS sequence"/>
</dbReference>
<dbReference type="InterPro" id="IPR003661">
    <property type="entry name" value="HisK_dim/P_dom"/>
</dbReference>
<dbReference type="GO" id="GO:0005886">
    <property type="term" value="C:plasma membrane"/>
    <property type="evidence" value="ECO:0007669"/>
    <property type="project" value="UniProtKB-SubCell"/>
</dbReference>
<feature type="domain" description="HAMP" evidence="12">
    <location>
        <begin position="177"/>
        <end position="230"/>
    </location>
</feature>
<keyword evidence="10" id="KW-0472">Membrane</keyword>
<keyword evidence="9" id="KW-0902">Two-component regulatory system</keyword>
<evidence type="ECO:0000259" key="11">
    <source>
        <dbReference type="PROSITE" id="PS50109"/>
    </source>
</evidence>
<dbReference type="InterPro" id="IPR003660">
    <property type="entry name" value="HAMP_dom"/>
</dbReference>
<dbReference type="EMBL" id="JACJHR010000017">
    <property type="protein sequence ID" value="MBB2500366.1"/>
    <property type="molecule type" value="Genomic_DNA"/>
</dbReference>
<dbReference type="Pfam" id="PF02518">
    <property type="entry name" value="HATPase_c"/>
    <property type="match status" value="1"/>
</dbReference>
<dbReference type="EC" id="2.7.13.3" evidence="3"/>
<dbReference type="CDD" id="cd00082">
    <property type="entry name" value="HisKA"/>
    <property type="match status" value="1"/>
</dbReference>
<dbReference type="AlphaFoldDB" id="A0A8E1VXX4"/>
<dbReference type="CDD" id="cd00075">
    <property type="entry name" value="HATPase"/>
    <property type="match status" value="1"/>
</dbReference>
<organism evidence="13 14">
    <name type="scientific">Amycolatopsis echigonensis</name>
    <dbReference type="NCBI Taxonomy" id="2576905"/>
    <lineage>
        <taxon>Bacteria</taxon>
        <taxon>Bacillati</taxon>
        <taxon>Actinomycetota</taxon>
        <taxon>Actinomycetes</taxon>
        <taxon>Pseudonocardiales</taxon>
        <taxon>Pseudonocardiaceae</taxon>
        <taxon>Amycolatopsis</taxon>
    </lineage>
</organism>
<dbReference type="PROSITE" id="PS50109">
    <property type="entry name" value="HIS_KIN"/>
    <property type="match status" value="1"/>
</dbReference>
<accession>A0A8E1VXX4</accession>
<proteinExistence type="predicted"/>
<dbReference type="Pfam" id="PF00512">
    <property type="entry name" value="HisKA"/>
    <property type="match status" value="1"/>
</dbReference>